<feature type="non-terminal residue" evidence="1">
    <location>
        <position position="1"/>
    </location>
</feature>
<dbReference type="EMBL" id="JANBPW010005592">
    <property type="protein sequence ID" value="KAJ1932296.1"/>
    <property type="molecule type" value="Genomic_DNA"/>
</dbReference>
<protein>
    <submittedName>
        <fullName evidence="1">Uncharacterized protein</fullName>
    </submittedName>
</protein>
<reference evidence="1" key="1">
    <citation type="submission" date="2022-07" db="EMBL/GenBank/DDBJ databases">
        <title>Phylogenomic reconstructions and comparative analyses of Kickxellomycotina fungi.</title>
        <authorList>
            <person name="Reynolds N.K."/>
            <person name="Stajich J.E."/>
            <person name="Barry K."/>
            <person name="Grigoriev I.V."/>
            <person name="Crous P."/>
            <person name="Smith M.E."/>
        </authorList>
    </citation>
    <scope>NUCLEOTIDE SEQUENCE</scope>
    <source>
        <strain evidence="1">NRRL 5244</strain>
    </source>
</reference>
<sequence length="264" mass="29920">SLEDWLDTHDGLDELTFTAQRLYFKRQYAETRDLCVKLTSLYLEKRGKGVRIASIREILEIGAKAAMHVDDLESLEYFYDLYQDCGGAFPGYNQFLAAVLRKLGRPVDALTQYITYLEMRKQDALVWQCIGQILRELGAVSPSIMQDLARLSLAAFMRSYRIVVECKNWKSMAFAVERRQKQLDELSQDVVKSLDLLGFASPSDVWSRCEGEMFTDSALSPLDACSGALEIPVRWIATQLSTTAESAEQQGDDDEEEEKNVADL</sequence>
<evidence type="ECO:0000313" key="2">
    <source>
        <dbReference type="Proteomes" id="UP001150603"/>
    </source>
</evidence>
<dbReference type="Proteomes" id="UP001150603">
    <property type="component" value="Unassembled WGS sequence"/>
</dbReference>
<evidence type="ECO:0000313" key="1">
    <source>
        <dbReference type="EMBL" id="KAJ1932296.1"/>
    </source>
</evidence>
<gene>
    <name evidence="1" type="ORF">FBU59_006422</name>
</gene>
<proteinExistence type="predicted"/>
<comment type="caution">
    <text evidence="1">The sequence shown here is derived from an EMBL/GenBank/DDBJ whole genome shotgun (WGS) entry which is preliminary data.</text>
</comment>
<keyword evidence="2" id="KW-1185">Reference proteome</keyword>
<name>A0ACC1IZY3_9FUNG</name>
<accession>A0ACC1IZY3</accession>
<organism evidence="1 2">
    <name type="scientific">Linderina macrospora</name>
    <dbReference type="NCBI Taxonomy" id="4868"/>
    <lineage>
        <taxon>Eukaryota</taxon>
        <taxon>Fungi</taxon>
        <taxon>Fungi incertae sedis</taxon>
        <taxon>Zoopagomycota</taxon>
        <taxon>Kickxellomycotina</taxon>
        <taxon>Kickxellomycetes</taxon>
        <taxon>Kickxellales</taxon>
        <taxon>Kickxellaceae</taxon>
        <taxon>Linderina</taxon>
    </lineage>
</organism>